<dbReference type="Proteomes" id="UP000652761">
    <property type="component" value="Unassembled WGS sequence"/>
</dbReference>
<accession>A0A843VR79</accession>
<dbReference type="AlphaFoldDB" id="A0A843VR79"/>
<sequence>MEVVAFPTRRMAISRKQASTHEHDHVTLIRHETLVYTKERSTLKCTLGHVPEADAMGKKMGLMCSFSCSPAAKNSSTRPQQNVKLIPKGFVESIYASMDFGSHIATRKEELRF</sequence>
<organism evidence="1 2">
    <name type="scientific">Colocasia esculenta</name>
    <name type="common">Wild taro</name>
    <name type="synonym">Arum esculentum</name>
    <dbReference type="NCBI Taxonomy" id="4460"/>
    <lineage>
        <taxon>Eukaryota</taxon>
        <taxon>Viridiplantae</taxon>
        <taxon>Streptophyta</taxon>
        <taxon>Embryophyta</taxon>
        <taxon>Tracheophyta</taxon>
        <taxon>Spermatophyta</taxon>
        <taxon>Magnoliopsida</taxon>
        <taxon>Liliopsida</taxon>
        <taxon>Araceae</taxon>
        <taxon>Aroideae</taxon>
        <taxon>Colocasieae</taxon>
        <taxon>Colocasia</taxon>
    </lineage>
</organism>
<gene>
    <name evidence="1" type="ORF">Taro_032379</name>
</gene>
<comment type="caution">
    <text evidence="1">The sequence shown here is derived from an EMBL/GenBank/DDBJ whole genome shotgun (WGS) entry which is preliminary data.</text>
</comment>
<evidence type="ECO:0000313" key="2">
    <source>
        <dbReference type="Proteomes" id="UP000652761"/>
    </source>
</evidence>
<dbReference type="EMBL" id="NMUH01002387">
    <property type="protein sequence ID" value="MQL99651.1"/>
    <property type="molecule type" value="Genomic_DNA"/>
</dbReference>
<proteinExistence type="predicted"/>
<keyword evidence="2" id="KW-1185">Reference proteome</keyword>
<evidence type="ECO:0000313" key="1">
    <source>
        <dbReference type="EMBL" id="MQL99651.1"/>
    </source>
</evidence>
<name>A0A843VR79_COLES</name>
<protein>
    <submittedName>
        <fullName evidence="1">Uncharacterized protein</fullName>
    </submittedName>
</protein>
<reference evidence="1" key="1">
    <citation type="submission" date="2017-07" db="EMBL/GenBank/DDBJ databases">
        <title>Taro Niue Genome Assembly and Annotation.</title>
        <authorList>
            <person name="Atibalentja N."/>
            <person name="Keating K."/>
            <person name="Fields C.J."/>
        </authorList>
    </citation>
    <scope>NUCLEOTIDE SEQUENCE</scope>
    <source>
        <strain evidence="1">Niue_2</strain>
        <tissue evidence="1">Leaf</tissue>
    </source>
</reference>